<feature type="transmembrane region" description="Helical" evidence="1">
    <location>
        <begin position="37"/>
        <end position="55"/>
    </location>
</feature>
<gene>
    <name evidence="2" type="ORF">S01H1_57732</name>
</gene>
<dbReference type="AlphaFoldDB" id="X0V9B3"/>
<accession>X0V9B3</accession>
<keyword evidence="1" id="KW-0472">Membrane</keyword>
<keyword evidence="1" id="KW-1133">Transmembrane helix</keyword>
<reference evidence="2" key="1">
    <citation type="journal article" date="2014" name="Front. Microbiol.">
        <title>High frequency of phylogenetically diverse reductive dehalogenase-homologous genes in deep subseafloor sedimentary metagenomes.</title>
        <authorList>
            <person name="Kawai M."/>
            <person name="Futagami T."/>
            <person name="Toyoda A."/>
            <person name="Takaki Y."/>
            <person name="Nishi S."/>
            <person name="Hori S."/>
            <person name="Arai W."/>
            <person name="Tsubouchi T."/>
            <person name="Morono Y."/>
            <person name="Uchiyama I."/>
            <person name="Ito T."/>
            <person name="Fujiyama A."/>
            <person name="Inagaki F."/>
            <person name="Takami H."/>
        </authorList>
    </citation>
    <scope>NUCLEOTIDE SEQUENCE</scope>
    <source>
        <strain evidence="2">Expedition CK06-06</strain>
    </source>
</reference>
<name>X0V9B3_9ZZZZ</name>
<protein>
    <recommendedName>
        <fullName evidence="3">Decaprenyl-phosphate phosphoribosyltransferase</fullName>
    </recommendedName>
</protein>
<feature type="non-terminal residue" evidence="2">
    <location>
        <position position="1"/>
    </location>
</feature>
<keyword evidence="1" id="KW-0812">Transmembrane</keyword>
<comment type="caution">
    <text evidence="2">The sequence shown here is derived from an EMBL/GenBank/DDBJ whole genome shotgun (WGS) entry which is preliminary data.</text>
</comment>
<evidence type="ECO:0000256" key="1">
    <source>
        <dbReference type="SAM" id="Phobius"/>
    </source>
</evidence>
<proteinExistence type="predicted"/>
<organism evidence="2">
    <name type="scientific">marine sediment metagenome</name>
    <dbReference type="NCBI Taxonomy" id="412755"/>
    <lineage>
        <taxon>unclassified sequences</taxon>
        <taxon>metagenomes</taxon>
        <taxon>ecological metagenomes</taxon>
    </lineage>
</organism>
<evidence type="ECO:0008006" key="3">
    <source>
        <dbReference type="Google" id="ProtNLM"/>
    </source>
</evidence>
<sequence length="59" mass="6873">VFTVPFVLYGIFRYLYLIHQEGKGGSPESLLIKDKPLLINILLWAGTVFFILYFYSTKE</sequence>
<evidence type="ECO:0000313" key="2">
    <source>
        <dbReference type="EMBL" id="GAG14780.1"/>
    </source>
</evidence>
<dbReference type="EMBL" id="BARS01037669">
    <property type="protein sequence ID" value="GAG14780.1"/>
    <property type="molecule type" value="Genomic_DNA"/>
</dbReference>